<dbReference type="STRING" id="137591.AO080_06910"/>
<dbReference type="GO" id="GO:0006183">
    <property type="term" value="P:GTP biosynthetic process"/>
    <property type="evidence" value="ECO:0007669"/>
    <property type="project" value="TreeGrafter"/>
</dbReference>
<dbReference type="SMART" id="SM01240">
    <property type="entry name" value="IMPDH"/>
    <property type="match status" value="1"/>
</dbReference>
<proteinExistence type="inferred from homology"/>
<evidence type="ECO:0000259" key="2">
    <source>
        <dbReference type="Pfam" id="PF00478"/>
    </source>
</evidence>
<dbReference type="Proteomes" id="UP000032287">
    <property type="component" value="Unassembled WGS sequence"/>
</dbReference>
<dbReference type="InterPro" id="IPR005990">
    <property type="entry name" value="IMP_DH"/>
</dbReference>
<comment type="similarity">
    <text evidence="1">Belongs to the IMPDH/GMPR family.</text>
</comment>
<evidence type="ECO:0000313" key="4">
    <source>
        <dbReference type="Proteomes" id="UP000032287"/>
    </source>
</evidence>
<sequence length="289" mass="29937">MTTETVTTGLSLDQVLLVPRASDVLPNSVALGTQLSPTVALALPVIGAPAMTDKQVAQQFSENGALAILPAGETQLQDVQDLRAADEATTIGVAVRNAPDAFETAVTLRAAGASVIYYELDDQLDLAIESLKLLAQQVPPLTILVGPVAYEAIARQVLATGIDALVVAPTPGQPVYTVTTTLAFAELAAEFDAAVILGAGIRYSGDIVKAIAAGAIATMVDDQIMTGDLTDNLFQIAGGLRSGMGYTGAATINQLREEAQFVQITAAGLAESHPHDVELTKDAPNYAKN</sequence>
<dbReference type="EC" id="1.1.1.205" evidence="3"/>
<gene>
    <name evidence="3" type="primary">guaB_2</name>
    <name evidence="3" type="ORF">QX99_01508</name>
</gene>
<dbReference type="SUPFAM" id="SSF51412">
    <property type="entry name" value="Inosine monophosphate dehydrogenase (IMPDH)"/>
    <property type="match status" value="1"/>
</dbReference>
<accession>A0A0D1LVG1</accession>
<dbReference type="Pfam" id="PF00478">
    <property type="entry name" value="IMPDH"/>
    <property type="match status" value="2"/>
</dbReference>
<dbReference type="InterPro" id="IPR001093">
    <property type="entry name" value="IMP_DH_GMPRt"/>
</dbReference>
<comment type="caution">
    <text evidence="3">The sequence shown here is derived from an EMBL/GenBank/DDBJ whole genome shotgun (WGS) entry which is preliminary data.</text>
</comment>
<name>A0A0D1LVG1_9LACO</name>
<evidence type="ECO:0000313" key="3">
    <source>
        <dbReference type="EMBL" id="KIU19951.1"/>
    </source>
</evidence>
<dbReference type="GO" id="GO:0003938">
    <property type="term" value="F:IMP dehydrogenase activity"/>
    <property type="evidence" value="ECO:0007669"/>
    <property type="project" value="UniProtKB-EC"/>
</dbReference>
<dbReference type="eggNOG" id="COG0516">
    <property type="taxonomic scope" value="Bacteria"/>
</dbReference>
<feature type="domain" description="IMP dehydrogenase/GMP reductase" evidence="2">
    <location>
        <begin position="225"/>
        <end position="275"/>
    </location>
</feature>
<reference evidence="3 4" key="1">
    <citation type="journal article" date="2015" name="Microbiology (Mosc.)">
        <title>Genomics of the Weissella cibaria species with an examination of its metabolic traits.</title>
        <authorList>
            <person name="Lynch K.M."/>
            <person name="Lucid A."/>
            <person name="Arendt E.K."/>
            <person name="Sleator R.D."/>
            <person name="Lucey B."/>
            <person name="Coffey A."/>
        </authorList>
    </citation>
    <scope>NUCLEOTIDE SEQUENCE [LARGE SCALE GENOMIC DNA]</scope>
    <source>
        <strain evidence="3 4">MG1</strain>
    </source>
</reference>
<dbReference type="PATRIC" id="fig|137591.25.peg.1477"/>
<dbReference type="AlphaFoldDB" id="A0A0D1LVG1"/>
<dbReference type="RefSeq" id="WP_043711693.1">
    <property type="nucleotide sequence ID" value="NZ_JALOCT010000025.1"/>
</dbReference>
<dbReference type="Gene3D" id="3.20.20.70">
    <property type="entry name" value="Aldolase class I"/>
    <property type="match status" value="2"/>
</dbReference>
<keyword evidence="4" id="KW-1185">Reference proteome</keyword>
<evidence type="ECO:0000256" key="1">
    <source>
        <dbReference type="ARBA" id="ARBA00005502"/>
    </source>
</evidence>
<feature type="domain" description="IMP dehydrogenase/GMP reductase" evidence="2">
    <location>
        <begin position="9"/>
        <end position="220"/>
    </location>
</feature>
<dbReference type="PANTHER" id="PTHR11911:SF111">
    <property type="entry name" value="INOSINE-5'-MONOPHOSPHATE DEHYDROGENASE"/>
    <property type="match status" value="1"/>
</dbReference>
<organism evidence="3 4">
    <name type="scientific">Weissella cibaria</name>
    <dbReference type="NCBI Taxonomy" id="137591"/>
    <lineage>
        <taxon>Bacteria</taxon>
        <taxon>Bacillati</taxon>
        <taxon>Bacillota</taxon>
        <taxon>Bacilli</taxon>
        <taxon>Lactobacillales</taxon>
        <taxon>Lactobacillaceae</taxon>
        <taxon>Weissella</taxon>
    </lineage>
</organism>
<protein>
    <submittedName>
        <fullName evidence="3">GuaB_2 protein</fullName>
        <ecNumber evidence="3">1.1.1.205</ecNumber>
    </submittedName>
</protein>
<keyword evidence="3" id="KW-0560">Oxidoreductase</keyword>
<dbReference type="InterPro" id="IPR013785">
    <property type="entry name" value="Aldolase_TIM"/>
</dbReference>
<dbReference type="PANTHER" id="PTHR11911">
    <property type="entry name" value="INOSINE-5-MONOPHOSPHATE DEHYDROGENASE RELATED"/>
    <property type="match status" value="1"/>
</dbReference>
<dbReference type="EMBL" id="JWHU01000030">
    <property type="protein sequence ID" value="KIU19951.1"/>
    <property type="molecule type" value="Genomic_DNA"/>
</dbReference>